<dbReference type="InterPro" id="IPR036291">
    <property type="entry name" value="NAD(P)-bd_dom_sf"/>
</dbReference>
<feature type="domain" description="DUF1731" evidence="3">
    <location>
        <begin position="246"/>
        <end position="293"/>
    </location>
</feature>
<dbReference type="PANTHER" id="PTHR11092:SF0">
    <property type="entry name" value="EPIMERASE FAMILY PROTEIN SDR39U1"/>
    <property type="match status" value="1"/>
</dbReference>
<organism evidence="4">
    <name type="scientific">uncultured Rubrobacteraceae bacterium</name>
    <dbReference type="NCBI Taxonomy" id="349277"/>
    <lineage>
        <taxon>Bacteria</taxon>
        <taxon>Bacillati</taxon>
        <taxon>Actinomycetota</taxon>
        <taxon>Rubrobacteria</taxon>
        <taxon>Rubrobacterales</taxon>
        <taxon>Rubrobacteraceae</taxon>
        <taxon>environmental samples</taxon>
    </lineage>
</organism>
<dbReference type="InterPro" id="IPR001509">
    <property type="entry name" value="Epimerase_deHydtase"/>
</dbReference>
<dbReference type="InterPro" id="IPR010099">
    <property type="entry name" value="SDR39U1"/>
</dbReference>
<dbReference type="SUPFAM" id="SSF51735">
    <property type="entry name" value="NAD(P)-binding Rossmann-fold domains"/>
    <property type="match status" value="1"/>
</dbReference>
<sequence>MNVLISGATGLIGSALVPELEANGHTVTRLSRSRSGANTVRWDPSAGTIEGDLEGTEAVVHLAGESIAQGRWSPDKKRRILDSRVEGTRLLAERIAALSTPPKVMVSTSAVGFYGDRGDEVLTEESGPGEDFLAGVCREWEAAAEPARRAGIRVVHPRLGIVLSPQGGALGTTLPIFKLGGGGKIGSGRQWWSWVALDDVVGSIVHALTDETIEGPVNVGSPNPMTNAEYTKVLGKVLGRPTVLPLPAPAARIMLGEVADALLLASQRMEPAKLKATGYGFRHPQLEGALRHLLGR</sequence>
<dbReference type="NCBIfam" id="TIGR01777">
    <property type="entry name" value="yfcH"/>
    <property type="match status" value="1"/>
</dbReference>
<evidence type="ECO:0000256" key="1">
    <source>
        <dbReference type="ARBA" id="ARBA00009353"/>
    </source>
</evidence>
<accession>A0A6J4TV32</accession>
<dbReference type="AlphaFoldDB" id="A0A6J4TV32"/>
<evidence type="ECO:0000259" key="3">
    <source>
        <dbReference type="Pfam" id="PF08338"/>
    </source>
</evidence>
<evidence type="ECO:0000313" key="4">
    <source>
        <dbReference type="EMBL" id="CAA9531217.1"/>
    </source>
</evidence>
<evidence type="ECO:0000259" key="2">
    <source>
        <dbReference type="Pfam" id="PF01370"/>
    </source>
</evidence>
<comment type="similarity">
    <text evidence="1">Belongs to the NAD(P)-dependent epimerase/dehydratase family. SDR39U1 subfamily.</text>
</comment>
<name>A0A6J4TV32_9ACTN</name>
<protein>
    <submittedName>
        <fullName evidence="4">Cell division inhibitor</fullName>
    </submittedName>
</protein>
<dbReference type="EMBL" id="CADCVM010000479">
    <property type="protein sequence ID" value="CAA9531217.1"/>
    <property type="molecule type" value="Genomic_DNA"/>
</dbReference>
<dbReference type="PANTHER" id="PTHR11092">
    <property type="entry name" value="SUGAR NUCLEOTIDE EPIMERASE RELATED"/>
    <property type="match status" value="1"/>
</dbReference>
<dbReference type="InterPro" id="IPR013549">
    <property type="entry name" value="DUF1731"/>
</dbReference>
<dbReference type="Pfam" id="PF01370">
    <property type="entry name" value="Epimerase"/>
    <property type="match status" value="1"/>
</dbReference>
<dbReference type="Pfam" id="PF08338">
    <property type="entry name" value="DUF1731"/>
    <property type="match status" value="1"/>
</dbReference>
<reference evidence="4" key="1">
    <citation type="submission" date="2020-02" db="EMBL/GenBank/DDBJ databases">
        <authorList>
            <person name="Meier V. D."/>
        </authorList>
    </citation>
    <scope>NUCLEOTIDE SEQUENCE</scope>
    <source>
        <strain evidence="4">AVDCRST_MAG05</strain>
    </source>
</reference>
<proteinExistence type="inferred from homology"/>
<gene>
    <name evidence="4" type="ORF">AVDCRST_MAG05-4450</name>
</gene>
<feature type="domain" description="NAD-dependent epimerase/dehydratase" evidence="2">
    <location>
        <begin position="3"/>
        <end position="220"/>
    </location>
</feature>
<dbReference type="Gene3D" id="3.40.50.720">
    <property type="entry name" value="NAD(P)-binding Rossmann-like Domain"/>
    <property type="match status" value="1"/>
</dbReference>